<protein>
    <submittedName>
        <fullName evidence="2">Uncharacterized protein</fullName>
    </submittedName>
</protein>
<accession>A0A8S1HDW2</accession>
<sequence length="124" mass="13879">MVEVDSSHSFHHQLYPEGTQVFILVHTVLSDGNRRRWSSLGRRLSLMRSKSVQPTVPSPATSPCPGSNSFHSPSALPRIDQEFVLSALDERLEETLSEVIPESSMPFIHLVSGWNNIDVGKRNK</sequence>
<gene>
    <name evidence="2" type="ORF">CAUJ_LOCUS10582</name>
</gene>
<organism evidence="2 3">
    <name type="scientific">Caenorhabditis auriculariae</name>
    <dbReference type="NCBI Taxonomy" id="2777116"/>
    <lineage>
        <taxon>Eukaryota</taxon>
        <taxon>Metazoa</taxon>
        <taxon>Ecdysozoa</taxon>
        <taxon>Nematoda</taxon>
        <taxon>Chromadorea</taxon>
        <taxon>Rhabditida</taxon>
        <taxon>Rhabditina</taxon>
        <taxon>Rhabditomorpha</taxon>
        <taxon>Rhabditoidea</taxon>
        <taxon>Rhabditidae</taxon>
        <taxon>Peloderinae</taxon>
        <taxon>Caenorhabditis</taxon>
    </lineage>
</organism>
<comment type="caution">
    <text evidence="2">The sequence shown here is derived from an EMBL/GenBank/DDBJ whole genome shotgun (WGS) entry which is preliminary data.</text>
</comment>
<keyword evidence="3" id="KW-1185">Reference proteome</keyword>
<dbReference type="Proteomes" id="UP000835052">
    <property type="component" value="Unassembled WGS sequence"/>
</dbReference>
<evidence type="ECO:0000313" key="3">
    <source>
        <dbReference type="Proteomes" id="UP000835052"/>
    </source>
</evidence>
<feature type="region of interest" description="Disordered" evidence="1">
    <location>
        <begin position="48"/>
        <end position="74"/>
    </location>
</feature>
<name>A0A8S1HDW2_9PELO</name>
<evidence type="ECO:0000256" key="1">
    <source>
        <dbReference type="SAM" id="MobiDB-lite"/>
    </source>
</evidence>
<dbReference type="AlphaFoldDB" id="A0A8S1HDW2"/>
<dbReference type="EMBL" id="CAJGYM010000046">
    <property type="protein sequence ID" value="CAD6194663.1"/>
    <property type="molecule type" value="Genomic_DNA"/>
</dbReference>
<evidence type="ECO:0000313" key="2">
    <source>
        <dbReference type="EMBL" id="CAD6194663.1"/>
    </source>
</evidence>
<feature type="compositionally biased region" description="Polar residues" evidence="1">
    <location>
        <begin position="63"/>
        <end position="72"/>
    </location>
</feature>
<reference evidence="2" key="1">
    <citation type="submission" date="2020-10" db="EMBL/GenBank/DDBJ databases">
        <authorList>
            <person name="Kikuchi T."/>
        </authorList>
    </citation>
    <scope>NUCLEOTIDE SEQUENCE</scope>
    <source>
        <strain evidence="2">NKZ352</strain>
    </source>
</reference>
<proteinExistence type="predicted"/>